<feature type="non-terminal residue" evidence="1">
    <location>
        <position position="1"/>
    </location>
</feature>
<dbReference type="AlphaFoldDB" id="A0A0K2TXP8"/>
<reference evidence="1" key="1">
    <citation type="submission" date="2014-05" db="EMBL/GenBank/DDBJ databases">
        <authorList>
            <person name="Chronopoulou M."/>
        </authorList>
    </citation>
    <scope>NUCLEOTIDE SEQUENCE</scope>
    <source>
        <tissue evidence="1">Whole organism</tissue>
    </source>
</reference>
<dbReference type="EMBL" id="HACA01013428">
    <property type="protein sequence ID" value="CDW30789.1"/>
    <property type="molecule type" value="Transcribed_RNA"/>
</dbReference>
<proteinExistence type="predicted"/>
<accession>A0A0K2TXP8</accession>
<organism evidence="1">
    <name type="scientific">Lepeophtheirus salmonis</name>
    <name type="common">Salmon louse</name>
    <name type="synonym">Caligus salmonis</name>
    <dbReference type="NCBI Taxonomy" id="72036"/>
    <lineage>
        <taxon>Eukaryota</taxon>
        <taxon>Metazoa</taxon>
        <taxon>Ecdysozoa</taxon>
        <taxon>Arthropoda</taxon>
        <taxon>Crustacea</taxon>
        <taxon>Multicrustacea</taxon>
        <taxon>Hexanauplia</taxon>
        <taxon>Copepoda</taxon>
        <taxon>Siphonostomatoida</taxon>
        <taxon>Caligidae</taxon>
        <taxon>Lepeophtheirus</taxon>
    </lineage>
</organism>
<name>A0A0K2TXP8_LEPSM</name>
<protein>
    <submittedName>
        <fullName evidence="1">Uncharacterized protein</fullName>
    </submittedName>
</protein>
<evidence type="ECO:0000313" key="1">
    <source>
        <dbReference type="EMBL" id="CDW30789.1"/>
    </source>
</evidence>
<sequence length="33" mass="3835">NVYVCPIKKSSAIFRLLIVNLCEGHIDKNVYFH</sequence>